<dbReference type="Proteomes" id="UP000216063">
    <property type="component" value="Unassembled WGS sequence"/>
</dbReference>
<accession>A0A255E2R3</accession>
<gene>
    <name evidence="3" type="ORF">CG716_03670</name>
</gene>
<dbReference type="EMBL" id="NOZR01000002">
    <property type="protein sequence ID" value="OYN82363.1"/>
    <property type="molecule type" value="Genomic_DNA"/>
</dbReference>
<evidence type="ECO:0000256" key="2">
    <source>
        <dbReference type="SAM" id="Phobius"/>
    </source>
</evidence>
<keyword evidence="4" id="KW-1185">Reference proteome</keyword>
<name>A0A255E2R3_9MYCO</name>
<evidence type="ECO:0000313" key="4">
    <source>
        <dbReference type="Proteomes" id="UP000216063"/>
    </source>
</evidence>
<organism evidence="3 4">
    <name type="scientific">Mycolicibacterium sphagni</name>
    <dbReference type="NCBI Taxonomy" id="1786"/>
    <lineage>
        <taxon>Bacteria</taxon>
        <taxon>Bacillati</taxon>
        <taxon>Actinomycetota</taxon>
        <taxon>Actinomycetes</taxon>
        <taxon>Mycobacteriales</taxon>
        <taxon>Mycobacteriaceae</taxon>
        <taxon>Mycolicibacterium</taxon>
    </lineage>
</organism>
<keyword evidence="2" id="KW-0472">Membrane</keyword>
<proteinExistence type="predicted"/>
<evidence type="ECO:0000313" key="3">
    <source>
        <dbReference type="EMBL" id="OYN82363.1"/>
    </source>
</evidence>
<reference evidence="3 4" key="1">
    <citation type="submission" date="2017-07" db="EMBL/GenBank/DDBJ databases">
        <title>The new phylogeny of genus Mycobacterium.</title>
        <authorList>
            <person name="Tortoli E."/>
            <person name="Trovato A."/>
            <person name="Cirillo D.M."/>
        </authorList>
    </citation>
    <scope>NUCLEOTIDE SEQUENCE [LARGE SCALE GENOMIC DNA]</scope>
    <source>
        <strain evidence="3 4">ATCC 33027</strain>
    </source>
</reference>
<feature type="region of interest" description="Disordered" evidence="1">
    <location>
        <begin position="1"/>
        <end position="29"/>
    </location>
</feature>
<evidence type="ECO:0000256" key="1">
    <source>
        <dbReference type="SAM" id="MobiDB-lite"/>
    </source>
</evidence>
<protein>
    <submittedName>
        <fullName evidence="3">Uncharacterized protein</fullName>
    </submittedName>
</protein>
<sequence>MVDELTNLEKEPPTPNAGKTPPTNPLTRRERRTAAIVAGCVLATIIVATLVCVLVSRAADPQGTRQTCVTVALASSMGGGVEHQCGDAAREWCRQAYAQHDAHAQAVQTQCRAAGIRAA</sequence>
<comment type="caution">
    <text evidence="3">The sequence shown here is derived from an EMBL/GenBank/DDBJ whole genome shotgun (WGS) entry which is preliminary data.</text>
</comment>
<keyword evidence="2" id="KW-0812">Transmembrane</keyword>
<keyword evidence="2" id="KW-1133">Transmembrane helix</keyword>
<dbReference type="AlphaFoldDB" id="A0A255E2R3"/>
<feature type="transmembrane region" description="Helical" evidence="2">
    <location>
        <begin position="34"/>
        <end position="55"/>
    </location>
</feature>